<dbReference type="Proteomes" id="UP000001745">
    <property type="component" value="Unassembled WGS sequence"/>
</dbReference>
<proteinExistence type="predicted"/>
<sequence>MMNHLIGERDWSAQEVLHFLLDLPLQASSRVTITMDCRPETDQPANFVNVEDQDDEPVRRGLSSLEKYKRRATPQRVINYFPIYDAEKQPEDFARVKLMLYHPFRAIENALDFEGISFTSYMDAYAYCQLSCSHEGDHYGEKLVQPESTHEESDNENDLTIPDSWEALARQLPNRDDATRVEDPDLLGERTIDREMDWSTHIGTHDYIQTDFWALMKEDFPRPSIVDSSASPESLETQQRHLYDLVIHHYKQHLAGQNPSQLLVNVDGRAGTGKSHVLMLITSDLE</sequence>
<organism evidence="1 2">
    <name type="scientific">Talaromyces stipitatus (strain ATCC 10500 / CBS 375.48 / QM 6759 / NRRL 1006)</name>
    <name type="common">Penicillium stipitatum</name>
    <dbReference type="NCBI Taxonomy" id="441959"/>
    <lineage>
        <taxon>Eukaryota</taxon>
        <taxon>Fungi</taxon>
        <taxon>Dikarya</taxon>
        <taxon>Ascomycota</taxon>
        <taxon>Pezizomycotina</taxon>
        <taxon>Eurotiomycetes</taxon>
        <taxon>Eurotiomycetidae</taxon>
        <taxon>Eurotiales</taxon>
        <taxon>Trichocomaceae</taxon>
        <taxon>Talaromyces</taxon>
        <taxon>Talaromyces sect. Talaromyces</taxon>
    </lineage>
</organism>
<reference evidence="2" key="1">
    <citation type="journal article" date="2015" name="Genome Announc.">
        <title>Genome sequence of the AIDS-associated pathogen Penicillium marneffei (ATCC18224) and its near taxonomic relative Talaromyces stipitatus (ATCC10500).</title>
        <authorList>
            <person name="Nierman W.C."/>
            <person name="Fedorova-Abrams N.D."/>
            <person name="Andrianopoulos A."/>
        </authorList>
    </citation>
    <scope>NUCLEOTIDE SEQUENCE [LARGE SCALE GENOMIC DNA]</scope>
    <source>
        <strain evidence="2">ATCC 10500 / CBS 375.48 / QM 6759 / NRRL 1006</strain>
    </source>
</reference>
<dbReference type="PhylomeDB" id="B8MM49"/>
<dbReference type="VEuPathDB" id="FungiDB:TSTA_098180"/>
<accession>B8MM49</accession>
<dbReference type="InParanoid" id="B8MM49"/>
<name>B8MM49_TALSN</name>
<dbReference type="GeneID" id="8108457"/>
<dbReference type="AlphaFoldDB" id="B8MM49"/>
<dbReference type="EMBL" id="EQ962658">
    <property type="protein sequence ID" value="EED13561.1"/>
    <property type="molecule type" value="Genomic_DNA"/>
</dbReference>
<dbReference type="HOGENOM" id="CLU_973785_0_0_1"/>
<evidence type="ECO:0008006" key="3">
    <source>
        <dbReference type="Google" id="ProtNLM"/>
    </source>
</evidence>
<keyword evidence="2" id="KW-1185">Reference proteome</keyword>
<dbReference type="InterPro" id="IPR051055">
    <property type="entry name" value="PIF1_helicase"/>
</dbReference>
<dbReference type="STRING" id="441959.B8MM49"/>
<evidence type="ECO:0000313" key="2">
    <source>
        <dbReference type="Proteomes" id="UP000001745"/>
    </source>
</evidence>
<dbReference type="OMA" id="WASHIGM"/>
<evidence type="ECO:0000313" key="1">
    <source>
        <dbReference type="EMBL" id="EED13561.1"/>
    </source>
</evidence>
<dbReference type="PANTHER" id="PTHR47642">
    <property type="entry name" value="ATP-DEPENDENT DNA HELICASE"/>
    <property type="match status" value="1"/>
</dbReference>
<dbReference type="RefSeq" id="XP_002485799.1">
    <property type="nucleotide sequence ID" value="XM_002485754.1"/>
</dbReference>
<dbReference type="OrthoDB" id="4366783at2759"/>
<gene>
    <name evidence="1" type="ORF">TSTA_098180</name>
</gene>
<protein>
    <recommendedName>
        <fullName evidence="3">ATP-dependent DNA helicase</fullName>
    </recommendedName>
</protein>